<dbReference type="GO" id="GO:0016757">
    <property type="term" value="F:glycosyltransferase activity"/>
    <property type="evidence" value="ECO:0007669"/>
    <property type="project" value="InterPro"/>
</dbReference>
<dbReference type="STRING" id="49280.A9996_17845"/>
<dbReference type="RefSeq" id="WP_066438484.1">
    <property type="nucleotide sequence ID" value="NZ_LZRN01000062.1"/>
</dbReference>
<dbReference type="Proteomes" id="UP000248987">
    <property type="component" value="Unassembled WGS sequence"/>
</dbReference>
<dbReference type="OrthoDB" id="9790710at2"/>
<dbReference type="SUPFAM" id="SSF53756">
    <property type="entry name" value="UDP-Glycosyltransferase/glycogen phosphorylase"/>
    <property type="match status" value="1"/>
</dbReference>
<protein>
    <submittedName>
        <fullName evidence="3">Glycosyltransferase involved in cell wall biosynthesis</fullName>
    </submittedName>
</protein>
<organism evidence="3 4">
    <name type="scientific">Gelidibacter algens</name>
    <dbReference type="NCBI Taxonomy" id="49280"/>
    <lineage>
        <taxon>Bacteria</taxon>
        <taxon>Pseudomonadati</taxon>
        <taxon>Bacteroidota</taxon>
        <taxon>Flavobacteriia</taxon>
        <taxon>Flavobacteriales</taxon>
        <taxon>Flavobacteriaceae</taxon>
        <taxon>Gelidibacter</taxon>
    </lineage>
</organism>
<dbReference type="AlphaFoldDB" id="A0A1A7QQC4"/>
<reference evidence="3 4" key="1">
    <citation type="submission" date="2018-06" db="EMBL/GenBank/DDBJ databases">
        <title>Genomic Encyclopedia of Archaeal and Bacterial Type Strains, Phase II (KMG-II): from individual species to whole genera.</title>
        <authorList>
            <person name="Goeker M."/>
        </authorList>
    </citation>
    <scope>NUCLEOTIDE SEQUENCE [LARGE SCALE GENOMIC DNA]</scope>
    <source>
        <strain evidence="3 4">DSM 12408</strain>
    </source>
</reference>
<dbReference type="CDD" id="cd03808">
    <property type="entry name" value="GT4_CapM-like"/>
    <property type="match status" value="1"/>
</dbReference>
<keyword evidence="3" id="KW-0808">Transferase</keyword>
<dbReference type="PANTHER" id="PTHR12526">
    <property type="entry name" value="GLYCOSYLTRANSFERASE"/>
    <property type="match status" value="1"/>
</dbReference>
<feature type="domain" description="Glycosyltransferase subfamily 4-like N-terminal" evidence="2">
    <location>
        <begin position="6"/>
        <end position="155"/>
    </location>
</feature>
<dbReference type="PANTHER" id="PTHR12526:SF638">
    <property type="entry name" value="SPORE COAT PROTEIN SA"/>
    <property type="match status" value="1"/>
</dbReference>
<gene>
    <name evidence="3" type="ORF">LX77_00011</name>
</gene>
<dbReference type="InterPro" id="IPR028098">
    <property type="entry name" value="Glyco_trans_4-like_N"/>
</dbReference>
<dbReference type="Pfam" id="PF00534">
    <property type="entry name" value="Glycos_transf_1"/>
    <property type="match status" value="1"/>
</dbReference>
<comment type="caution">
    <text evidence="3">The sequence shown here is derived from an EMBL/GenBank/DDBJ whole genome shotgun (WGS) entry which is preliminary data.</text>
</comment>
<keyword evidence="4" id="KW-1185">Reference proteome</keyword>
<dbReference type="InterPro" id="IPR001296">
    <property type="entry name" value="Glyco_trans_1"/>
</dbReference>
<dbReference type="Pfam" id="PF13477">
    <property type="entry name" value="Glyco_trans_4_2"/>
    <property type="match status" value="1"/>
</dbReference>
<sequence>MENKKILLIASFAGSLIRFRGDFIKSLISNGFQVFTAAPAYTDDNLIELRKMGASHIEFKLQRTGLNPLNDLKSIMELKSIIKDNQIDLVFPYTVKPVIYGSLAANMCKVPVISLITGLGYAFTGLSAKSRTLQKFNETLYKLSIRKNKIIIFQNNDDYQLFLDRKVISKQQRVDFVSGSGVNLDQFKFKEKNTSDNVSFLLIARLIEEKGIALYMEAAELLKAKYPTSEFHLIGPFETSPSAISEDEVNQLHEEGVIVFHGKQLNIDEHLHKRDIFVLPSYYREGLPRTALEACACGNPIITTDSVGCREAVKEGENGFLIEPQNLEALVKAMEYFIVHPHKIKEMGINSRAYAEERFDVNIINNDLVKLIKSVLKI</sequence>
<accession>A0A1A7QQC4</accession>
<evidence type="ECO:0000313" key="4">
    <source>
        <dbReference type="Proteomes" id="UP000248987"/>
    </source>
</evidence>
<feature type="domain" description="Glycosyl transferase family 1" evidence="1">
    <location>
        <begin position="187"/>
        <end position="352"/>
    </location>
</feature>
<dbReference type="EMBL" id="QLLQ01000001">
    <property type="protein sequence ID" value="RAJ27439.1"/>
    <property type="molecule type" value="Genomic_DNA"/>
</dbReference>
<evidence type="ECO:0000259" key="1">
    <source>
        <dbReference type="Pfam" id="PF00534"/>
    </source>
</evidence>
<evidence type="ECO:0000259" key="2">
    <source>
        <dbReference type="Pfam" id="PF13477"/>
    </source>
</evidence>
<evidence type="ECO:0000313" key="3">
    <source>
        <dbReference type="EMBL" id="RAJ27439.1"/>
    </source>
</evidence>
<proteinExistence type="predicted"/>
<name>A0A1A7QQC4_9FLAO</name>
<dbReference type="Gene3D" id="3.40.50.2000">
    <property type="entry name" value="Glycogen Phosphorylase B"/>
    <property type="match status" value="2"/>
</dbReference>